<dbReference type="Pfam" id="PF11855">
    <property type="entry name" value="DUF3375"/>
    <property type="match status" value="1"/>
</dbReference>
<dbReference type="InterPro" id="IPR021804">
    <property type="entry name" value="DUF3375"/>
</dbReference>
<dbReference type="RefSeq" id="WP_040084540.1">
    <property type="nucleotide sequence ID" value="NZ_BCSU01000015.1"/>
</dbReference>
<protein>
    <recommendedName>
        <fullName evidence="4">DUF3375 domain-containing protein</fullName>
    </recommendedName>
</protein>
<evidence type="ECO:0000313" key="3">
    <source>
        <dbReference type="Proteomes" id="UP000031524"/>
    </source>
</evidence>
<reference evidence="2 3" key="1">
    <citation type="submission" date="2013-04" db="EMBL/GenBank/DDBJ databases">
        <title>Complete genome sequence of Corynebacterium humireducens DSM 45392(T), isolated from a wastewater-fed microbial fuel cell.</title>
        <authorList>
            <person name="Ruckert C."/>
            <person name="Albersmeier A."/>
            <person name="Kalinowski J."/>
        </authorList>
    </citation>
    <scope>NUCLEOTIDE SEQUENCE [LARGE SCALE GENOMIC DNA]</scope>
    <source>
        <strain evidence="3">MFC-5</strain>
    </source>
</reference>
<sequence length="489" mass="55260">MSLVSHALGFARFRRTSPVMSLLRSDHLPVVLAVVARYFPQGAVARPVQEIYALLDEDLRNLNAEGFSLPRGPQDYVGDWVRSEWFIRRPGTSRTGETIEPSEESLAVLDALQRWDRPHRTVSASRMEALSQALQTLARESDPDAGQRLAELEREREEIDRLIDSTHRGEFEVLTSAQIQERVGDILDLAASIPADFARVRQEIGDLNRQLRRQLLDPEDPRGDVLEEIFRGVDLIGESDAGRSFNSFFDVLLDRERSTLIDRWISEVLGRDATGEIPEELQVRLHRVFRDMEESSYEVSDEMTSLARSLRHYVTTDEFAENRRMVQLLRETRHAAAQAAQAGAVHPVNQMETPLVRIGMQVRSVAALRLRNPGEEQVGQQPEKVAEVELNTDTLLAEIRASEIDFEELEEAVARALALHVTATIAEVMHQHPPTQGLASVVGLLHLAMQRGSPTGAPQVVEWEDEGTRRRARISGWQFTRPDTTEEQR</sequence>
<proteinExistence type="predicted"/>
<dbReference type="STRING" id="1223515.B842_00340"/>
<name>A0A0B5D6H7_9CORY</name>
<organism evidence="2 3">
    <name type="scientific">Corynebacterium humireducens NBRC 106098 = DSM 45392</name>
    <dbReference type="NCBI Taxonomy" id="1223515"/>
    <lineage>
        <taxon>Bacteria</taxon>
        <taxon>Bacillati</taxon>
        <taxon>Actinomycetota</taxon>
        <taxon>Actinomycetes</taxon>
        <taxon>Mycobacteriales</taxon>
        <taxon>Corynebacteriaceae</taxon>
        <taxon>Corynebacterium</taxon>
    </lineage>
</organism>
<feature type="coiled-coil region" evidence="1">
    <location>
        <begin position="392"/>
        <end position="419"/>
    </location>
</feature>
<accession>A0A0B5D6H7</accession>
<evidence type="ECO:0008006" key="4">
    <source>
        <dbReference type="Google" id="ProtNLM"/>
    </source>
</evidence>
<evidence type="ECO:0000313" key="2">
    <source>
        <dbReference type="EMBL" id="AJE31928.1"/>
    </source>
</evidence>
<dbReference type="KEGG" id="chm:B842_00340"/>
<keyword evidence="3" id="KW-1185">Reference proteome</keyword>
<dbReference type="AlphaFoldDB" id="A0A0B5D6H7"/>
<gene>
    <name evidence="2" type="ORF">B842_00340</name>
</gene>
<dbReference type="HOGENOM" id="CLU_031117_1_0_11"/>
<evidence type="ECO:0000256" key="1">
    <source>
        <dbReference type="SAM" id="Coils"/>
    </source>
</evidence>
<dbReference type="Proteomes" id="UP000031524">
    <property type="component" value="Chromosome"/>
</dbReference>
<keyword evidence="1" id="KW-0175">Coiled coil</keyword>
<dbReference type="EMBL" id="CP005286">
    <property type="protein sequence ID" value="AJE31928.1"/>
    <property type="molecule type" value="Genomic_DNA"/>
</dbReference>
<dbReference type="OrthoDB" id="138803at2"/>